<evidence type="ECO:0008006" key="3">
    <source>
        <dbReference type="Google" id="ProtNLM"/>
    </source>
</evidence>
<reference evidence="1 2" key="1">
    <citation type="submission" date="2023-09" db="EMBL/GenBank/DDBJ databases">
        <title>Nesidiocoris tenuis whole genome shotgun sequence.</title>
        <authorList>
            <person name="Shibata T."/>
            <person name="Shimoda M."/>
            <person name="Kobayashi T."/>
            <person name="Uehara T."/>
        </authorList>
    </citation>
    <scope>NUCLEOTIDE SEQUENCE [LARGE SCALE GENOMIC DNA]</scope>
    <source>
        <strain evidence="1 2">Japan</strain>
    </source>
</reference>
<evidence type="ECO:0000313" key="2">
    <source>
        <dbReference type="Proteomes" id="UP001307889"/>
    </source>
</evidence>
<evidence type="ECO:0000313" key="1">
    <source>
        <dbReference type="EMBL" id="BET03156.1"/>
    </source>
</evidence>
<gene>
    <name evidence="1" type="ORF">NTJ_15974</name>
</gene>
<keyword evidence="2" id="KW-1185">Reference proteome</keyword>
<sequence>MSFPIDDVLFWISSLRHVPQGDLLSRRGPDWETSSLGGLHQGDVLPRRCSLWETSSLLDALFGRCLLGDVLSGRRPERRCSFWDMS</sequence>
<dbReference type="Proteomes" id="UP001307889">
    <property type="component" value="Chromosome 15"/>
</dbReference>
<name>A0ABN7BI40_9HEMI</name>
<protein>
    <recommendedName>
        <fullName evidence="3">Reverse transcriptase domain-containing protein</fullName>
    </recommendedName>
</protein>
<accession>A0ABN7BI40</accession>
<dbReference type="EMBL" id="AP028923">
    <property type="protein sequence ID" value="BET03156.1"/>
    <property type="molecule type" value="Genomic_DNA"/>
</dbReference>
<proteinExistence type="predicted"/>
<organism evidence="1 2">
    <name type="scientific">Nesidiocoris tenuis</name>
    <dbReference type="NCBI Taxonomy" id="355587"/>
    <lineage>
        <taxon>Eukaryota</taxon>
        <taxon>Metazoa</taxon>
        <taxon>Ecdysozoa</taxon>
        <taxon>Arthropoda</taxon>
        <taxon>Hexapoda</taxon>
        <taxon>Insecta</taxon>
        <taxon>Pterygota</taxon>
        <taxon>Neoptera</taxon>
        <taxon>Paraneoptera</taxon>
        <taxon>Hemiptera</taxon>
        <taxon>Heteroptera</taxon>
        <taxon>Panheteroptera</taxon>
        <taxon>Cimicomorpha</taxon>
        <taxon>Miridae</taxon>
        <taxon>Dicyphina</taxon>
        <taxon>Nesidiocoris</taxon>
    </lineage>
</organism>